<evidence type="ECO:0000256" key="17">
    <source>
        <dbReference type="PIRNR" id="PIRNR000192"/>
    </source>
</evidence>
<feature type="domain" description="Methylamine/Aralkylamine dehydrogenase light chain C-terminal" evidence="18">
    <location>
        <begin position="65"/>
        <end position="175"/>
    </location>
</feature>
<dbReference type="EMBL" id="CP132976">
    <property type="protein sequence ID" value="WMD23753.1"/>
    <property type="molecule type" value="Genomic_DNA"/>
</dbReference>
<evidence type="ECO:0000256" key="9">
    <source>
        <dbReference type="ARBA" id="ARBA00022709"/>
    </source>
</evidence>
<evidence type="ECO:0000256" key="14">
    <source>
        <dbReference type="ARBA" id="ARBA00023157"/>
    </source>
</evidence>
<protein>
    <recommendedName>
        <fullName evidence="7">Methylamine dehydrogenase light chain</fullName>
        <ecNumber evidence="6">1.4.9.1</ecNumber>
    </recommendedName>
    <alternativeName>
        <fullName evidence="15">Methylamine dehydrogenase (amicyanin)</fullName>
    </alternativeName>
</protein>
<dbReference type="RefSeq" id="WP_306951493.1">
    <property type="nucleotide sequence ID" value="NZ_CP132976.1"/>
</dbReference>
<evidence type="ECO:0000256" key="12">
    <source>
        <dbReference type="ARBA" id="ARBA00022982"/>
    </source>
</evidence>
<dbReference type="Proteomes" id="UP001234798">
    <property type="component" value="Chromosome"/>
</dbReference>
<evidence type="ECO:0000256" key="13">
    <source>
        <dbReference type="ARBA" id="ARBA00023002"/>
    </source>
</evidence>
<proteinExistence type="inferred from homology"/>
<dbReference type="InterPro" id="IPR036560">
    <property type="entry name" value="MADH/AADH_L_sf"/>
</dbReference>
<dbReference type="SUPFAM" id="SSF57561">
    <property type="entry name" value="Methylamine dehydrogenase, L chain"/>
    <property type="match status" value="1"/>
</dbReference>
<evidence type="ECO:0000259" key="18">
    <source>
        <dbReference type="Pfam" id="PF02975"/>
    </source>
</evidence>
<keyword evidence="10" id="KW-0732">Signal</keyword>
<keyword evidence="13 17" id="KW-0560">Oxidoreductase</keyword>
<keyword evidence="12 17" id="KW-0249">Electron transport</keyword>
<sequence>MKSLDGNLERLFRRTAQRTSRRGALAKIGGLLAGAASVPLLPVSRAAQAAPDHAAHASDFSKTAQTEDPTACNYWRYCSTDGYLCSCCGGTASSCPPGTTPSLTSWIGSCINPSDGKTYLISYQDCCGQDACGRCACLGQEGEMPTYRPQLNNNIIWCFGSSSMVYHCSSALLVGLAE</sequence>
<dbReference type="InterPro" id="IPR016008">
    <property type="entry name" value="Amine_DH_Ltc"/>
</dbReference>
<evidence type="ECO:0000256" key="11">
    <source>
        <dbReference type="ARBA" id="ARBA00022764"/>
    </source>
</evidence>
<dbReference type="PIRSF" id="PIRSF000192">
    <property type="entry name" value="Amine_dh_beta"/>
    <property type="match status" value="1"/>
</dbReference>
<evidence type="ECO:0000256" key="15">
    <source>
        <dbReference type="ARBA" id="ARBA00031741"/>
    </source>
</evidence>
<keyword evidence="20" id="KW-1185">Reference proteome</keyword>
<comment type="pathway">
    <text evidence="3">One-carbon metabolism; methylamine degradation; formaldehyde from methylamine: step 1/1.</text>
</comment>
<evidence type="ECO:0000256" key="3">
    <source>
        <dbReference type="ARBA" id="ARBA00005103"/>
    </source>
</evidence>
<evidence type="ECO:0000313" key="19">
    <source>
        <dbReference type="EMBL" id="WMD23753.1"/>
    </source>
</evidence>
<evidence type="ECO:0000256" key="6">
    <source>
        <dbReference type="ARBA" id="ARBA00012548"/>
    </source>
</evidence>
<evidence type="ECO:0000256" key="5">
    <source>
        <dbReference type="ARBA" id="ARBA00011683"/>
    </source>
</evidence>
<dbReference type="EC" id="1.4.9.1" evidence="6"/>
<dbReference type="InterPro" id="IPR004229">
    <property type="entry name" value="MeN_DH_Ltc"/>
</dbReference>
<dbReference type="InterPro" id="IPR013504">
    <property type="entry name" value="MADH/AADH_Ltc_C_dom"/>
</dbReference>
<comment type="subunit">
    <text evidence="5 17">Heterotetramer of two light and two heavy chains.</text>
</comment>
<keyword evidence="8 17" id="KW-0813">Transport</keyword>
<dbReference type="PROSITE" id="PS51318">
    <property type="entry name" value="TAT"/>
    <property type="match status" value="1"/>
</dbReference>
<evidence type="ECO:0000256" key="7">
    <source>
        <dbReference type="ARBA" id="ARBA00014557"/>
    </source>
</evidence>
<evidence type="ECO:0000313" key="20">
    <source>
        <dbReference type="Proteomes" id="UP001234798"/>
    </source>
</evidence>
<evidence type="ECO:0000256" key="16">
    <source>
        <dbReference type="ARBA" id="ARBA00049536"/>
    </source>
</evidence>
<comment type="catalytic activity">
    <reaction evidence="16">
        <text>2 oxidized [amicyanin] + methylamine + H2O = 2 reduced [amicyanin] + formaldehyde + NH4(+) + 2 H(+)</text>
        <dbReference type="Rhea" id="RHEA:30207"/>
        <dbReference type="Rhea" id="RHEA-COMP:11100"/>
        <dbReference type="Rhea" id="RHEA-COMP:11101"/>
        <dbReference type="ChEBI" id="CHEBI:15377"/>
        <dbReference type="ChEBI" id="CHEBI:15378"/>
        <dbReference type="ChEBI" id="CHEBI:16842"/>
        <dbReference type="ChEBI" id="CHEBI:28938"/>
        <dbReference type="ChEBI" id="CHEBI:29036"/>
        <dbReference type="ChEBI" id="CHEBI:49552"/>
        <dbReference type="ChEBI" id="CHEBI:59338"/>
        <dbReference type="EC" id="1.4.9.1"/>
    </reaction>
</comment>
<name>A0ABY9M9T9_9BURK</name>
<evidence type="ECO:0000256" key="2">
    <source>
        <dbReference type="ARBA" id="ARBA00004418"/>
    </source>
</evidence>
<accession>A0ABY9M9T9</accession>
<dbReference type="Gene3D" id="2.60.30.10">
    <property type="entry name" value="Methylamine/Aralkylamine dehydrogenase light chain"/>
    <property type="match status" value="1"/>
</dbReference>
<gene>
    <name evidence="19" type="primary">mauA</name>
    <name evidence="19" type="ORF">RAS12_16880</name>
</gene>
<evidence type="ECO:0000256" key="1">
    <source>
        <dbReference type="ARBA" id="ARBA00002034"/>
    </source>
</evidence>
<dbReference type="GO" id="GO:0052876">
    <property type="term" value="F:methylamine dehydrogenase (amicyanin) activity"/>
    <property type="evidence" value="ECO:0007669"/>
    <property type="project" value="UniProtKB-EC"/>
</dbReference>
<comment type="similarity">
    <text evidence="4 17">Belongs to the aromatic amine dehydrogenase light chain family.</text>
</comment>
<keyword evidence="9" id="KW-0824">TTQ</keyword>
<organism evidence="19 20">
    <name type="scientific">Achromobacter seleniivolatilans</name>
    <dbReference type="NCBI Taxonomy" id="3047478"/>
    <lineage>
        <taxon>Bacteria</taxon>
        <taxon>Pseudomonadati</taxon>
        <taxon>Pseudomonadota</taxon>
        <taxon>Betaproteobacteria</taxon>
        <taxon>Burkholderiales</taxon>
        <taxon>Alcaligenaceae</taxon>
        <taxon>Achromobacter</taxon>
    </lineage>
</organism>
<evidence type="ECO:0000256" key="4">
    <source>
        <dbReference type="ARBA" id="ARBA00010711"/>
    </source>
</evidence>
<evidence type="ECO:0000256" key="8">
    <source>
        <dbReference type="ARBA" id="ARBA00022448"/>
    </source>
</evidence>
<reference evidence="19 20" key="1">
    <citation type="submission" date="2023-08" db="EMBL/GenBank/DDBJ databases">
        <title>Achromobacter seleniivolatilans sp. nov., isolated from seleniferous soil.</title>
        <authorList>
            <person name="Zhang S."/>
            <person name="Li K."/>
            <person name="Peng J."/>
            <person name="Zhao Q."/>
            <person name="Wang H."/>
            <person name="Guo Y."/>
        </authorList>
    </citation>
    <scope>NUCLEOTIDE SEQUENCE [LARGE SCALE GENOMIC DNA]</scope>
    <source>
        <strain evidence="19 20">R39</strain>
    </source>
</reference>
<comment type="subcellular location">
    <subcellularLocation>
        <location evidence="2 17">Periplasm</location>
    </subcellularLocation>
</comment>
<dbReference type="InterPro" id="IPR006311">
    <property type="entry name" value="TAT_signal"/>
</dbReference>
<keyword evidence="11 17" id="KW-0574">Periplasm</keyword>
<keyword evidence="14" id="KW-1015">Disulfide bond</keyword>
<dbReference type="NCBIfam" id="TIGR02659">
    <property type="entry name" value="TTQ_MADH_Lt"/>
    <property type="match status" value="1"/>
</dbReference>
<dbReference type="Pfam" id="PF02975">
    <property type="entry name" value="Me-amine-dh_L"/>
    <property type="match status" value="1"/>
</dbReference>
<comment type="function">
    <text evidence="1">Methylamine dehydrogenase carries out the oxidation of methylamine. Electrons are passed from methylamine dehydrogenase to amicyanin.</text>
</comment>
<evidence type="ECO:0000256" key="10">
    <source>
        <dbReference type="ARBA" id="ARBA00022729"/>
    </source>
</evidence>